<evidence type="ECO:0000313" key="2">
    <source>
        <dbReference type="EMBL" id="KAI1516769.1"/>
    </source>
</evidence>
<comment type="caution">
    <text evidence="2">The sequence shown here is derived from an EMBL/GenBank/DDBJ whole genome shotgun (WGS) entry which is preliminary data.</text>
</comment>
<feature type="domain" description="Deoxyribonuclease NucA/NucB" evidence="1">
    <location>
        <begin position="166"/>
        <end position="246"/>
    </location>
</feature>
<name>A0A2W1I635_9PLEO</name>
<sequence>MTPDLSLPSRAPELGQYDDCNWDDAAFAVYTLLGDKVSVQDVASVLEKQWLDQGNEKHLVRPAEPTAKFETLQEIVQAHINLDKGRQPHSDAVFDLEWWPTAFIVVVREDWRTKTGGLLFVFADDENDCEMDKFYFNIEDAYMMLSSLSFGDEELSDSAFCQKWGESFTWDHPTKPVGRSRSRKAGCGSKNRCSKSPYGTAYQCDEFPFKSVQESDAGGQVNRCVKKGYNNAQSQVIRQFYNSEGSFKGKGCDSTFPCSFNIVFANAGNIDWCDSTASKCKNDGNEYTKAGKVPDPSKRLMHRQESYNGTLQVGGMYLLESGQSIVSAQPLSIGDRAFRVKRHNETLYAEYNHMHIPDDEQGLEQYDYMMDNLYLEEDVVVGKV</sequence>
<proteinExistence type="predicted"/>
<keyword evidence="3" id="KW-1185">Reference proteome</keyword>
<dbReference type="EMBL" id="NRDI02000004">
    <property type="protein sequence ID" value="KAI1516769.1"/>
    <property type="molecule type" value="Genomic_DNA"/>
</dbReference>
<protein>
    <submittedName>
        <fullName evidence="2">DNase-NucA-NucB domain containing protein</fullName>
    </submittedName>
</protein>
<reference evidence="3" key="1">
    <citation type="journal article" date="2022" name="Microb. Genom.">
        <title>A global pangenome for the wheat fungal pathogen Pyrenophora tritici-repentis and prediction of effector protein structural homology.</title>
        <authorList>
            <person name="Moolhuijzen P.M."/>
            <person name="See P.T."/>
            <person name="Shi G."/>
            <person name="Powell H.R."/>
            <person name="Cockram J."/>
            <person name="Jorgensen L.N."/>
            <person name="Benslimane H."/>
            <person name="Strelkov S.E."/>
            <person name="Turner J."/>
            <person name="Liu Z."/>
            <person name="Moffat C.S."/>
        </authorList>
    </citation>
    <scope>NUCLEOTIDE SEQUENCE [LARGE SCALE GENOMIC DNA]</scope>
</reference>
<dbReference type="Proteomes" id="UP000249757">
    <property type="component" value="Unassembled WGS sequence"/>
</dbReference>
<gene>
    <name evidence="2" type="ORF">Ptr86124_003706</name>
</gene>
<accession>A0A2W1I635</accession>
<dbReference type="OrthoDB" id="538223at2759"/>
<organism evidence="2 3">
    <name type="scientific">Pyrenophora tritici-repentis</name>
    <dbReference type="NCBI Taxonomy" id="45151"/>
    <lineage>
        <taxon>Eukaryota</taxon>
        <taxon>Fungi</taxon>
        <taxon>Dikarya</taxon>
        <taxon>Ascomycota</taxon>
        <taxon>Pezizomycotina</taxon>
        <taxon>Dothideomycetes</taxon>
        <taxon>Pleosporomycetidae</taxon>
        <taxon>Pleosporales</taxon>
        <taxon>Pleosporineae</taxon>
        <taxon>Pleosporaceae</taxon>
        <taxon>Pyrenophora</taxon>
    </lineage>
</organism>
<dbReference type="InterPro" id="IPR029476">
    <property type="entry name" value="DNase_NucA_NucB"/>
</dbReference>
<evidence type="ECO:0000259" key="1">
    <source>
        <dbReference type="Pfam" id="PF14040"/>
    </source>
</evidence>
<dbReference type="Pfam" id="PF14040">
    <property type="entry name" value="DNase_NucA_NucB"/>
    <property type="match status" value="1"/>
</dbReference>
<evidence type="ECO:0000313" key="3">
    <source>
        <dbReference type="Proteomes" id="UP000249757"/>
    </source>
</evidence>
<dbReference type="AlphaFoldDB" id="A0A2W1I635"/>